<evidence type="ECO:0000313" key="3">
    <source>
        <dbReference type="Proteomes" id="UP000000771"/>
    </source>
</evidence>
<dbReference type="RefSeq" id="WP_015798127.1">
    <property type="nucleotide sequence ID" value="NC_013124.1"/>
</dbReference>
<dbReference type="KEGG" id="afo:Afer_0684"/>
<dbReference type="PANTHER" id="PTHR33877">
    <property type="entry name" value="SLL1193 PROTEIN"/>
    <property type="match status" value="1"/>
</dbReference>
<dbReference type="InterPro" id="IPR029471">
    <property type="entry name" value="HNH_5"/>
</dbReference>
<dbReference type="CDD" id="cd00085">
    <property type="entry name" value="HNHc"/>
    <property type="match status" value="1"/>
</dbReference>
<dbReference type="AlphaFoldDB" id="C7LY28"/>
<dbReference type="eggNOG" id="COG1403">
    <property type="taxonomic scope" value="Bacteria"/>
</dbReference>
<keyword evidence="2" id="KW-0540">Nuclease</keyword>
<dbReference type="EMBL" id="CP001631">
    <property type="protein sequence ID" value="ACU53636.1"/>
    <property type="molecule type" value="Genomic_DNA"/>
</dbReference>
<protein>
    <submittedName>
        <fullName evidence="2">HNH endonuclease</fullName>
    </submittedName>
</protein>
<evidence type="ECO:0000313" key="2">
    <source>
        <dbReference type="EMBL" id="ACU53636.1"/>
    </source>
</evidence>
<name>C7LY28_ACIFD</name>
<sequence length="199" mass="21887">MTAGVLVLNASYEALGVVSVERAVGMVVDGDVDVVDVTDLVLHSPSTAIRVPSILRLQRYVRIPATRRIAPTRRAIFARDGYRCQYCGGPAENVDHVIPRSRGGRHVWENVVAACRACNAAKSDRLPAEAGMHPRREPRAPAARTGWLLTVGVRRPEWEPYLRAAWGDSARDLLLGGGDDGRELARREERTHAHSRAAR</sequence>
<evidence type="ECO:0000259" key="1">
    <source>
        <dbReference type="SMART" id="SM00507"/>
    </source>
</evidence>
<dbReference type="STRING" id="525909.Afer_0684"/>
<dbReference type="InterPro" id="IPR052892">
    <property type="entry name" value="NA-targeting_endonuclease"/>
</dbReference>
<dbReference type="OrthoDB" id="9802901at2"/>
<dbReference type="HOGENOM" id="CLU_099824_3_0_11"/>
<feature type="domain" description="HNH nuclease" evidence="1">
    <location>
        <begin position="71"/>
        <end position="120"/>
    </location>
</feature>
<keyword evidence="2" id="KW-0255">Endonuclease</keyword>
<dbReference type="Pfam" id="PF14279">
    <property type="entry name" value="HNH_5"/>
    <property type="match status" value="1"/>
</dbReference>
<reference evidence="2 3" key="1">
    <citation type="journal article" date="2009" name="Stand. Genomic Sci.">
        <title>Complete genome sequence of Acidimicrobium ferrooxidans type strain (ICP).</title>
        <authorList>
            <person name="Clum A."/>
            <person name="Nolan M."/>
            <person name="Lang E."/>
            <person name="Glavina Del Rio T."/>
            <person name="Tice H."/>
            <person name="Copeland A."/>
            <person name="Cheng J.F."/>
            <person name="Lucas S."/>
            <person name="Chen F."/>
            <person name="Bruce D."/>
            <person name="Goodwin L."/>
            <person name="Pitluck S."/>
            <person name="Ivanova N."/>
            <person name="Mavrommatis K."/>
            <person name="Mikhailova N."/>
            <person name="Pati A."/>
            <person name="Chen A."/>
            <person name="Palaniappan K."/>
            <person name="Goker M."/>
            <person name="Spring S."/>
            <person name="Land M."/>
            <person name="Hauser L."/>
            <person name="Chang Y.J."/>
            <person name="Jeffries C.C."/>
            <person name="Chain P."/>
            <person name="Bristow J."/>
            <person name="Eisen J.A."/>
            <person name="Markowitz V."/>
            <person name="Hugenholtz P."/>
            <person name="Kyrpides N.C."/>
            <person name="Klenk H.P."/>
            <person name="Lapidus A."/>
        </authorList>
    </citation>
    <scope>NUCLEOTIDE SEQUENCE [LARGE SCALE GENOMIC DNA]</scope>
    <source>
        <strain evidence="3">DSM 10331 / JCM 15462 / NBRC 103882 / ICP</strain>
    </source>
</reference>
<keyword evidence="3" id="KW-1185">Reference proteome</keyword>
<dbReference type="PANTHER" id="PTHR33877:SF2">
    <property type="entry name" value="OS07G0170200 PROTEIN"/>
    <property type="match status" value="1"/>
</dbReference>
<gene>
    <name evidence="2" type="ordered locus">Afer_0684</name>
</gene>
<proteinExistence type="predicted"/>
<dbReference type="SMART" id="SM00507">
    <property type="entry name" value="HNHc"/>
    <property type="match status" value="1"/>
</dbReference>
<accession>C7LY28</accession>
<dbReference type="InterPro" id="IPR003615">
    <property type="entry name" value="HNH_nuc"/>
</dbReference>
<dbReference type="Proteomes" id="UP000000771">
    <property type="component" value="Chromosome"/>
</dbReference>
<dbReference type="GO" id="GO:0004519">
    <property type="term" value="F:endonuclease activity"/>
    <property type="evidence" value="ECO:0007669"/>
    <property type="project" value="UniProtKB-KW"/>
</dbReference>
<keyword evidence="2" id="KW-0378">Hydrolase</keyword>
<dbReference type="Gene3D" id="1.10.30.50">
    <property type="match status" value="1"/>
</dbReference>
<organism evidence="2 3">
    <name type="scientific">Acidimicrobium ferrooxidans (strain DSM 10331 / JCM 15462 / NBRC 103882 / ICP)</name>
    <dbReference type="NCBI Taxonomy" id="525909"/>
    <lineage>
        <taxon>Bacteria</taxon>
        <taxon>Bacillati</taxon>
        <taxon>Actinomycetota</taxon>
        <taxon>Acidimicrobiia</taxon>
        <taxon>Acidimicrobiales</taxon>
        <taxon>Acidimicrobiaceae</taxon>
        <taxon>Acidimicrobium</taxon>
    </lineage>
</organism>